<gene>
    <name evidence="14" type="ORF">A3843_14030</name>
</gene>
<dbReference type="Pfam" id="PF00672">
    <property type="entry name" value="HAMP"/>
    <property type="match status" value="1"/>
</dbReference>
<evidence type="ECO:0000256" key="4">
    <source>
        <dbReference type="ARBA" id="ARBA00022553"/>
    </source>
</evidence>
<dbReference type="SMART" id="SM00387">
    <property type="entry name" value="HATPase_c"/>
    <property type="match status" value="1"/>
</dbReference>
<dbReference type="PROSITE" id="PS50885">
    <property type="entry name" value="HAMP"/>
    <property type="match status" value="1"/>
</dbReference>
<dbReference type="Proteomes" id="UP000185783">
    <property type="component" value="Unassembled WGS sequence"/>
</dbReference>
<evidence type="ECO:0000256" key="1">
    <source>
        <dbReference type="ARBA" id="ARBA00000085"/>
    </source>
</evidence>
<dbReference type="Gene3D" id="1.10.287.130">
    <property type="match status" value="1"/>
</dbReference>
<accession>A0A1U7JFB8</accession>
<reference evidence="14 15" key="1">
    <citation type="submission" date="2016-03" db="EMBL/GenBank/DDBJ databases">
        <title>Genome sequence of Nesiotobacter sp. nov., a moderately halophilic alphaproteobacterium isolated from the Yellow Sea, China.</title>
        <authorList>
            <person name="Zhang G."/>
            <person name="Zhang R."/>
        </authorList>
    </citation>
    <scope>NUCLEOTIDE SEQUENCE [LARGE SCALE GENOMIC DNA]</scope>
    <source>
        <strain evidence="14 15">WB1-6</strain>
    </source>
</reference>
<feature type="domain" description="Response regulatory" evidence="11">
    <location>
        <begin position="774"/>
        <end position="884"/>
    </location>
</feature>
<dbReference type="PANTHER" id="PTHR43065:SF42">
    <property type="entry name" value="TWO-COMPONENT SENSOR PPRA"/>
    <property type="match status" value="1"/>
</dbReference>
<comment type="subcellular location">
    <subcellularLocation>
        <location evidence="2">Membrane</location>
    </subcellularLocation>
</comment>
<comment type="catalytic activity">
    <reaction evidence="1">
        <text>ATP + protein L-histidine = ADP + protein N-phospho-L-histidine.</text>
        <dbReference type="EC" id="2.7.13.3"/>
    </reaction>
</comment>
<protein>
    <recommendedName>
        <fullName evidence="3">histidine kinase</fullName>
        <ecNumber evidence="3">2.7.13.3</ecNumber>
    </recommendedName>
</protein>
<feature type="signal peptide" evidence="9">
    <location>
        <begin position="1"/>
        <end position="23"/>
    </location>
</feature>
<evidence type="ECO:0000259" key="11">
    <source>
        <dbReference type="PROSITE" id="PS50110"/>
    </source>
</evidence>
<dbReference type="Pfam" id="PF00072">
    <property type="entry name" value="Response_reg"/>
    <property type="match status" value="1"/>
</dbReference>
<dbReference type="InterPro" id="IPR000014">
    <property type="entry name" value="PAS"/>
</dbReference>
<sequence length="896" mass="97953">MKPRRIRSKLLMILGLAVSAVLAASVAAIWSMREIRQEVSNITEQELPKTASALTIARIGERLQRRGESFVAATTRRDREAIQAQIDADLAVLRQETAYLSSRFPVEGRLETQITALSEQLVGELSRLRGLLDAETTLVRAIQNQRTQLLDVQDQLRQTLGPSILAVNAMLQRQSDAPDPLFEAALSSQKSLIATERLLSVAMTQALLVERASIASEVTLQAGHYERALRQLQSAVGSLPLGLKDAVTVHLPVLANQTTSMGMFELQAQKQRVIDDIQGATSTTRDISAALKRAVDAMISADRASLSAVTDNLSDLFLWQTWQFIIGSLLILAFMTALSYLFIVRPIDVNLTAVTDAMTKLARGERDTEVPGVEREDEIGALARAFTVFKDMVFRMEFLDRELAQKSRLLVATFDNMNDGFTVHDASGRMVAWNPRFLSLYGLNEDLVSLGTPIDDVHEELAKKGLRVFSATHEETTLGEMAMGRGELAKRFEILFPNGKVIELRSNPIPGGGFVSIHMDVTEQRATQEQLWHAQKMETVGQLSGGIAHDFNNILAVILGNLNIAKRESVDLPIVHDRVGKALSAAGRATAQVERLLSFSRQQELKPERVDLNQLIQGVMDLLDTSLGGRIILETRLEEGLPEVVVDPGQLENALMNLAINSRDAIADSGRIIISTRKTRGGEIEVEVTDNGEGIPQAALAQVFEPFFTTKPKGKGSGLGLSMIYGFVTQSGGSIDVRSRPGFGTSVFMRFPAGEGNVDRADSGLATTNGHGERILVVDDDVELLDLTAEQLRGLGYKVVCAVNGEQALSLLERDSDFKLLYSDVAMPGRWDGVSLAQRVIELHPHIAVVLTTAERGAVRDTPFICLQKPVAEYELAEVVQQVLAGQSVSTSALKM</sequence>
<feature type="chain" id="PRO_5010523324" description="histidine kinase" evidence="9">
    <location>
        <begin position="24"/>
        <end position="896"/>
    </location>
</feature>
<evidence type="ECO:0000256" key="9">
    <source>
        <dbReference type="SAM" id="SignalP"/>
    </source>
</evidence>
<comment type="caution">
    <text evidence="14">The sequence shown here is derived from an EMBL/GenBank/DDBJ whole genome shotgun (WGS) entry which is preliminary data.</text>
</comment>
<dbReference type="InterPro" id="IPR011006">
    <property type="entry name" value="CheY-like_superfamily"/>
</dbReference>
<dbReference type="SUPFAM" id="SSF158472">
    <property type="entry name" value="HAMP domain-like"/>
    <property type="match status" value="1"/>
</dbReference>
<dbReference type="GO" id="GO:0016020">
    <property type="term" value="C:membrane"/>
    <property type="evidence" value="ECO:0007669"/>
    <property type="project" value="UniProtKB-SubCell"/>
</dbReference>
<dbReference type="CDD" id="cd00130">
    <property type="entry name" value="PAS"/>
    <property type="match status" value="1"/>
</dbReference>
<dbReference type="SUPFAM" id="SSF52172">
    <property type="entry name" value="CheY-like"/>
    <property type="match status" value="1"/>
</dbReference>
<dbReference type="InterPro" id="IPR004358">
    <property type="entry name" value="Sig_transdc_His_kin-like_C"/>
</dbReference>
<dbReference type="STRING" id="197461.A3843_14030"/>
<dbReference type="SUPFAM" id="SSF55785">
    <property type="entry name" value="PYP-like sensor domain (PAS domain)"/>
    <property type="match status" value="1"/>
</dbReference>
<dbReference type="AlphaFoldDB" id="A0A1U7JFB8"/>
<evidence type="ECO:0000256" key="2">
    <source>
        <dbReference type="ARBA" id="ARBA00004370"/>
    </source>
</evidence>
<dbReference type="EC" id="2.7.13.3" evidence="3"/>
<evidence type="ECO:0000259" key="12">
    <source>
        <dbReference type="PROSITE" id="PS50112"/>
    </source>
</evidence>
<keyword evidence="9" id="KW-0732">Signal</keyword>
<dbReference type="PROSITE" id="PS50112">
    <property type="entry name" value="PAS"/>
    <property type="match status" value="1"/>
</dbReference>
<dbReference type="InterPro" id="IPR003660">
    <property type="entry name" value="HAMP_dom"/>
</dbReference>
<evidence type="ECO:0000256" key="6">
    <source>
        <dbReference type="ARBA" id="ARBA00022777"/>
    </source>
</evidence>
<evidence type="ECO:0000256" key="8">
    <source>
        <dbReference type="SAM" id="Phobius"/>
    </source>
</evidence>
<feature type="transmembrane region" description="Helical" evidence="8">
    <location>
        <begin position="322"/>
        <end position="343"/>
    </location>
</feature>
<dbReference type="CDD" id="cd06225">
    <property type="entry name" value="HAMP"/>
    <property type="match status" value="1"/>
</dbReference>
<dbReference type="Gene3D" id="3.30.565.10">
    <property type="entry name" value="Histidine kinase-like ATPase, C-terminal domain"/>
    <property type="match status" value="1"/>
</dbReference>
<dbReference type="Gene3D" id="1.10.8.500">
    <property type="entry name" value="HAMP domain in histidine kinase"/>
    <property type="match status" value="1"/>
</dbReference>
<dbReference type="RefSeq" id="WP_036489519.1">
    <property type="nucleotide sequence ID" value="NZ_LVVZ01000020.1"/>
</dbReference>
<dbReference type="PROSITE" id="PS50109">
    <property type="entry name" value="HIS_KIN"/>
    <property type="match status" value="1"/>
</dbReference>
<dbReference type="PANTHER" id="PTHR43065">
    <property type="entry name" value="SENSOR HISTIDINE KINASE"/>
    <property type="match status" value="1"/>
</dbReference>
<dbReference type="SUPFAM" id="SSF55874">
    <property type="entry name" value="ATPase domain of HSP90 chaperone/DNA topoisomerase II/histidine kinase"/>
    <property type="match status" value="1"/>
</dbReference>
<dbReference type="SMART" id="SM00448">
    <property type="entry name" value="REC"/>
    <property type="match status" value="1"/>
</dbReference>
<dbReference type="InterPro" id="IPR036890">
    <property type="entry name" value="HATPase_C_sf"/>
</dbReference>
<feature type="domain" description="Histidine kinase" evidence="10">
    <location>
        <begin position="546"/>
        <end position="755"/>
    </location>
</feature>
<evidence type="ECO:0000313" key="15">
    <source>
        <dbReference type="Proteomes" id="UP000185783"/>
    </source>
</evidence>
<dbReference type="InterPro" id="IPR001789">
    <property type="entry name" value="Sig_transdc_resp-reg_receiver"/>
</dbReference>
<dbReference type="Gene3D" id="3.30.450.20">
    <property type="entry name" value="PAS domain"/>
    <property type="match status" value="1"/>
</dbReference>
<evidence type="ECO:0000313" key="14">
    <source>
        <dbReference type="EMBL" id="OKL43341.1"/>
    </source>
</evidence>
<keyword evidence="8" id="KW-0812">Transmembrane</keyword>
<dbReference type="CDD" id="cd00082">
    <property type="entry name" value="HisKA"/>
    <property type="match status" value="1"/>
</dbReference>
<dbReference type="PROSITE" id="PS50110">
    <property type="entry name" value="RESPONSE_REGULATORY"/>
    <property type="match status" value="1"/>
</dbReference>
<evidence type="ECO:0000256" key="7">
    <source>
        <dbReference type="PROSITE-ProRule" id="PRU00169"/>
    </source>
</evidence>
<dbReference type="InterPro" id="IPR003594">
    <property type="entry name" value="HATPase_dom"/>
</dbReference>
<dbReference type="SMART" id="SM00091">
    <property type="entry name" value="PAS"/>
    <property type="match status" value="1"/>
</dbReference>
<dbReference type="InterPro" id="IPR005467">
    <property type="entry name" value="His_kinase_dom"/>
</dbReference>
<dbReference type="InterPro" id="IPR003661">
    <property type="entry name" value="HisK_dim/P_dom"/>
</dbReference>
<name>A0A1U7JFB8_9HYPH</name>
<keyword evidence="15" id="KW-1185">Reference proteome</keyword>
<dbReference type="NCBIfam" id="TIGR00229">
    <property type="entry name" value="sensory_box"/>
    <property type="match status" value="1"/>
</dbReference>
<keyword evidence="8" id="KW-1133">Transmembrane helix</keyword>
<evidence type="ECO:0000256" key="5">
    <source>
        <dbReference type="ARBA" id="ARBA00022679"/>
    </source>
</evidence>
<dbReference type="Pfam" id="PF12860">
    <property type="entry name" value="PAS_7"/>
    <property type="match status" value="1"/>
</dbReference>
<dbReference type="InterPro" id="IPR036097">
    <property type="entry name" value="HisK_dim/P_sf"/>
</dbReference>
<keyword evidence="8" id="KW-0472">Membrane</keyword>
<dbReference type="InterPro" id="IPR035965">
    <property type="entry name" value="PAS-like_dom_sf"/>
</dbReference>
<dbReference type="Pfam" id="PF00512">
    <property type="entry name" value="HisKA"/>
    <property type="match status" value="1"/>
</dbReference>
<proteinExistence type="predicted"/>
<evidence type="ECO:0000259" key="13">
    <source>
        <dbReference type="PROSITE" id="PS50885"/>
    </source>
</evidence>
<dbReference type="Pfam" id="PF02518">
    <property type="entry name" value="HATPase_c"/>
    <property type="match status" value="1"/>
</dbReference>
<keyword evidence="5" id="KW-0808">Transferase</keyword>
<organism evidence="14 15">
    <name type="scientific">Pseudovibrio exalbescens</name>
    <dbReference type="NCBI Taxonomy" id="197461"/>
    <lineage>
        <taxon>Bacteria</taxon>
        <taxon>Pseudomonadati</taxon>
        <taxon>Pseudomonadota</taxon>
        <taxon>Alphaproteobacteria</taxon>
        <taxon>Hyphomicrobiales</taxon>
        <taxon>Stappiaceae</taxon>
        <taxon>Pseudovibrio</taxon>
    </lineage>
</organism>
<feature type="domain" description="HAMP" evidence="13">
    <location>
        <begin position="345"/>
        <end position="398"/>
    </location>
</feature>
<dbReference type="GO" id="GO:0000155">
    <property type="term" value="F:phosphorelay sensor kinase activity"/>
    <property type="evidence" value="ECO:0007669"/>
    <property type="project" value="InterPro"/>
</dbReference>
<feature type="domain" description="PAS" evidence="12">
    <location>
        <begin position="406"/>
        <end position="446"/>
    </location>
</feature>
<dbReference type="SUPFAM" id="SSF47384">
    <property type="entry name" value="Homodimeric domain of signal transducing histidine kinase"/>
    <property type="match status" value="1"/>
</dbReference>
<evidence type="ECO:0000256" key="3">
    <source>
        <dbReference type="ARBA" id="ARBA00012438"/>
    </source>
</evidence>
<dbReference type="SMART" id="SM00388">
    <property type="entry name" value="HisKA"/>
    <property type="match status" value="1"/>
</dbReference>
<dbReference type="Gene3D" id="3.40.50.2300">
    <property type="match status" value="1"/>
</dbReference>
<dbReference type="EMBL" id="LVVZ01000020">
    <property type="protein sequence ID" value="OKL43341.1"/>
    <property type="molecule type" value="Genomic_DNA"/>
</dbReference>
<feature type="modified residue" description="4-aspartylphosphate" evidence="7">
    <location>
        <position position="824"/>
    </location>
</feature>
<keyword evidence="4 7" id="KW-0597">Phosphoprotein</keyword>
<dbReference type="PRINTS" id="PR00344">
    <property type="entry name" value="BCTRLSENSOR"/>
</dbReference>
<evidence type="ECO:0000259" key="10">
    <source>
        <dbReference type="PROSITE" id="PS50109"/>
    </source>
</evidence>
<keyword evidence="6" id="KW-0418">Kinase</keyword>